<gene>
    <name evidence="2" type="ORF">SAMN05444340_11179</name>
</gene>
<feature type="chain" id="PRO_5011753794" description="Dihydroxy-acid dehydratase" evidence="1">
    <location>
        <begin position="18"/>
        <end position="197"/>
    </location>
</feature>
<protein>
    <recommendedName>
        <fullName evidence="4">Dihydroxy-acid dehydratase</fullName>
    </recommendedName>
</protein>
<sequence length="197" mass="20065">MLPAYCLACLLMAFATAARSQDAEMAADGAHLFPLTQTTLAGGAIAIAGPAGYCIDRQTWRDDGESGFVLIAPCTHTDGSDAREGAVAPLVVSVTVGPPGAAADLPEPAALAELAGMPLIAGQTRDGLVLVHLSDGGRSAIPDGDARHWRGAFLQKGHLLGLALYAPEGSALADAEGAAFLTALRARIEALNRSGPR</sequence>
<dbReference type="EMBL" id="FNPF01000011">
    <property type="protein sequence ID" value="SDY59169.1"/>
    <property type="molecule type" value="Genomic_DNA"/>
</dbReference>
<keyword evidence="1" id="KW-0732">Signal</keyword>
<organism evidence="2 3">
    <name type="scientific">Citreimonas salinaria</name>
    <dbReference type="NCBI Taxonomy" id="321339"/>
    <lineage>
        <taxon>Bacteria</taxon>
        <taxon>Pseudomonadati</taxon>
        <taxon>Pseudomonadota</taxon>
        <taxon>Alphaproteobacteria</taxon>
        <taxon>Rhodobacterales</taxon>
        <taxon>Roseobacteraceae</taxon>
        <taxon>Citreimonas</taxon>
    </lineage>
</organism>
<name>A0A1H3L4Q5_9RHOB</name>
<accession>A0A1H3L4Q5</accession>
<proteinExistence type="predicted"/>
<evidence type="ECO:0000313" key="2">
    <source>
        <dbReference type="EMBL" id="SDY59169.1"/>
    </source>
</evidence>
<evidence type="ECO:0000256" key="1">
    <source>
        <dbReference type="SAM" id="SignalP"/>
    </source>
</evidence>
<evidence type="ECO:0008006" key="4">
    <source>
        <dbReference type="Google" id="ProtNLM"/>
    </source>
</evidence>
<reference evidence="2 3" key="1">
    <citation type="submission" date="2016-10" db="EMBL/GenBank/DDBJ databases">
        <authorList>
            <person name="de Groot N.N."/>
        </authorList>
    </citation>
    <scope>NUCLEOTIDE SEQUENCE [LARGE SCALE GENOMIC DNA]</scope>
    <source>
        <strain evidence="2 3">DSM 26880</strain>
    </source>
</reference>
<evidence type="ECO:0000313" key="3">
    <source>
        <dbReference type="Proteomes" id="UP000199286"/>
    </source>
</evidence>
<dbReference type="AlphaFoldDB" id="A0A1H3L4Q5"/>
<dbReference type="STRING" id="321339.SAMN05444340_11179"/>
<dbReference type="Proteomes" id="UP000199286">
    <property type="component" value="Unassembled WGS sequence"/>
</dbReference>
<feature type="signal peptide" evidence="1">
    <location>
        <begin position="1"/>
        <end position="17"/>
    </location>
</feature>
<keyword evidence="3" id="KW-1185">Reference proteome</keyword>